<dbReference type="Gene3D" id="1.10.533.10">
    <property type="entry name" value="Death Domain, Fas"/>
    <property type="match status" value="2"/>
</dbReference>
<dbReference type="InterPro" id="IPR029030">
    <property type="entry name" value="Caspase-like_dom_sf"/>
</dbReference>
<dbReference type="Gene3D" id="3.40.50.1460">
    <property type="match status" value="2"/>
</dbReference>
<evidence type="ECO:0000259" key="8">
    <source>
        <dbReference type="PROSITE" id="PS50207"/>
    </source>
</evidence>
<keyword evidence="3" id="KW-0053">Apoptosis</keyword>
<dbReference type="InterPro" id="IPR001315">
    <property type="entry name" value="CARD"/>
</dbReference>
<evidence type="ECO:0000256" key="4">
    <source>
        <dbReference type="ARBA" id="ARBA00022801"/>
    </source>
</evidence>
<evidence type="ECO:0000256" key="7">
    <source>
        <dbReference type="RuleBase" id="RU003971"/>
    </source>
</evidence>
<evidence type="ECO:0000256" key="6">
    <source>
        <dbReference type="ARBA" id="ARBA00023145"/>
    </source>
</evidence>
<evidence type="ECO:0000256" key="5">
    <source>
        <dbReference type="ARBA" id="ARBA00022807"/>
    </source>
</evidence>
<feature type="domain" description="CARD" evidence="10">
    <location>
        <begin position="277"/>
        <end position="338"/>
    </location>
</feature>
<dbReference type="SUPFAM" id="SSF47986">
    <property type="entry name" value="DEATH domain"/>
    <property type="match status" value="2"/>
</dbReference>
<keyword evidence="12" id="KW-1185">Reference proteome</keyword>
<dbReference type="GO" id="GO:0042981">
    <property type="term" value="P:regulation of apoptotic process"/>
    <property type="evidence" value="ECO:0007669"/>
    <property type="project" value="InterPro"/>
</dbReference>
<keyword evidence="2" id="KW-0645">Protease</keyword>
<feature type="domain" description="CARD" evidence="10">
    <location>
        <begin position="8"/>
        <end position="98"/>
    </location>
</feature>
<dbReference type="EMBL" id="OX597839">
    <property type="protein sequence ID" value="CAI9741482.1"/>
    <property type="molecule type" value="Genomic_DNA"/>
</dbReference>
<dbReference type="InterPro" id="IPR011029">
    <property type="entry name" value="DEATH-like_dom_sf"/>
</dbReference>
<evidence type="ECO:0000256" key="3">
    <source>
        <dbReference type="ARBA" id="ARBA00022703"/>
    </source>
</evidence>
<dbReference type="SUPFAM" id="SSF52129">
    <property type="entry name" value="Caspase-like"/>
    <property type="match status" value="2"/>
</dbReference>
<feature type="domain" description="Caspase family p10" evidence="8">
    <location>
        <begin position="582"/>
        <end position="661"/>
    </location>
</feature>
<dbReference type="GO" id="GO:0006915">
    <property type="term" value="P:apoptotic process"/>
    <property type="evidence" value="ECO:0007669"/>
    <property type="project" value="UniProtKB-KW"/>
</dbReference>
<feature type="domain" description="Caspase family p20" evidence="9">
    <location>
        <begin position="107"/>
        <end position="224"/>
    </location>
</feature>
<dbReference type="PROSITE" id="PS50207">
    <property type="entry name" value="CASPASE_P10"/>
    <property type="match status" value="1"/>
</dbReference>
<name>A0AA36BX64_OCTVU</name>
<dbReference type="PANTHER" id="PTHR47901:SF8">
    <property type="entry name" value="CASPASE-3"/>
    <property type="match status" value="1"/>
</dbReference>
<dbReference type="PROSITE" id="PS50208">
    <property type="entry name" value="CASPASE_P20"/>
    <property type="match status" value="2"/>
</dbReference>
<dbReference type="InterPro" id="IPR011600">
    <property type="entry name" value="Pept_C14_caspase"/>
</dbReference>
<dbReference type="InterPro" id="IPR002398">
    <property type="entry name" value="Pept_C14"/>
</dbReference>
<keyword evidence="5" id="KW-0788">Thiol protease</keyword>
<reference evidence="11" key="1">
    <citation type="submission" date="2023-08" db="EMBL/GenBank/DDBJ databases">
        <authorList>
            <person name="Alioto T."/>
            <person name="Alioto T."/>
            <person name="Gomez Garrido J."/>
        </authorList>
    </citation>
    <scope>NUCLEOTIDE SEQUENCE</scope>
</reference>
<dbReference type="PRINTS" id="PR00376">
    <property type="entry name" value="IL1BCENZYME"/>
</dbReference>
<dbReference type="Proteomes" id="UP001162480">
    <property type="component" value="Chromosome 26"/>
</dbReference>
<keyword evidence="6" id="KW-0865">Zymogen</keyword>
<dbReference type="AlphaFoldDB" id="A0AA36BX64"/>
<evidence type="ECO:0000256" key="1">
    <source>
        <dbReference type="ARBA" id="ARBA00010134"/>
    </source>
</evidence>
<dbReference type="CDD" id="cd01671">
    <property type="entry name" value="CARD"/>
    <property type="match status" value="3"/>
</dbReference>
<protein>
    <submittedName>
        <fullName evidence="11">Caspase-8-like</fullName>
    </submittedName>
</protein>
<evidence type="ECO:0000313" key="11">
    <source>
        <dbReference type="EMBL" id="CAI9741482.1"/>
    </source>
</evidence>
<keyword evidence="4" id="KW-0378">Hydrolase</keyword>
<proteinExistence type="inferred from homology"/>
<dbReference type="InterPro" id="IPR015917">
    <property type="entry name" value="Pept_C14A"/>
</dbReference>
<accession>A0AA36BX64</accession>
<evidence type="ECO:0000259" key="10">
    <source>
        <dbReference type="PROSITE" id="PS50209"/>
    </source>
</evidence>
<feature type="domain" description="CARD" evidence="10">
    <location>
        <begin position="348"/>
        <end position="438"/>
    </location>
</feature>
<organism evidence="11 12">
    <name type="scientific">Octopus vulgaris</name>
    <name type="common">Common octopus</name>
    <dbReference type="NCBI Taxonomy" id="6645"/>
    <lineage>
        <taxon>Eukaryota</taxon>
        <taxon>Metazoa</taxon>
        <taxon>Spiralia</taxon>
        <taxon>Lophotrochozoa</taxon>
        <taxon>Mollusca</taxon>
        <taxon>Cephalopoda</taxon>
        <taxon>Coleoidea</taxon>
        <taxon>Octopodiformes</taxon>
        <taxon>Octopoda</taxon>
        <taxon>Incirrata</taxon>
        <taxon>Octopodidae</taxon>
        <taxon>Octopus</taxon>
    </lineage>
</organism>
<dbReference type="PROSITE" id="PS50209">
    <property type="entry name" value="CARD"/>
    <property type="match status" value="3"/>
</dbReference>
<dbReference type="SMART" id="SM00115">
    <property type="entry name" value="CASc"/>
    <property type="match status" value="2"/>
</dbReference>
<dbReference type="PANTHER" id="PTHR47901">
    <property type="entry name" value="CASPASE RECRUITMENT DOMAIN-CONTAINING PROTEIN 18"/>
    <property type="match status" value="1"/>
</dbReference>
<dbReference type="GO" id="GO:0006508">
    <property type="term" value="P:proteolysis"/>
    <property type="evidence" value="ECO:0007669"/>
    <property type="project" value="UniProtKB-KW"/>
</dbReference>
<dbReference type="GO" id="GO:0004197">
    <property type="term" value="F:cysteine-type endopeptidase activity"/>
    <property type="evidence" value="ECO:0007669"/>
    <property type="project" value="InterPro"/>
</dbReference>
<dbReference type="InterPro" id="IPR002138">
    <property type="entry name" value="Pept_C14_p10"/>
</dbReference>
<evidence type="ECO:0000259" key="9">
    <source>
        <dbReference type="PROSITE" id="PS50208"/>
    </source>
</evidence>
<gene>
    <name evidence="11" type="ORF">OCTVUL_1B024616</name>
</gene>
<dbReference type="InterPro" id="IPR001309">
    <property type="entry name" value="Pept_C14_p20"/>
</dbReference>
<evidence type="ECO:0000313" key="12">
    <source>
        <dbReference type="Proteomes" id="UP001162480"/>
    </source>
</evidence>
<feature type="domain" description="Caspase family p20" evidence="9">
    <location>
        <begin position="447"/>
        <end position="567"/>
    </location>
</feature>
<evidence type="ECO:0000256" key="2">
    <source>
        <dbReference type="ARBA" id="ARBA00022670"/>
    </source>
</evidence>
<sequence>MSMNEDRVYYIYKDQFQKLRVDFVKLMDDIKSFLDAALSNGLLTYSHKESIISERDSNDQKRRLHEILGKKLPDESRKFVSALETSNHNKILELLDDPSVYPMKFKLHGRVILINNVKFPVGSNYNERLGSEKDVEGITKLFKAFNFDVQLYSNKTAEEMEGIIEKASQESTAREDCFVMFLMSHGVRGSIIGTDGKELSYSTINDALKKRSPLKDKPKLIYVNTYQFKHEKDNVPKGTDVSSTKENTCRSETQVKVDAECSSAVEKLYMSMNEDRVYYIYKDQFQKLRVDFVKLMDDIKSFLDAALSNGLLTYSHKESIMSERDSNDQKRRLHEILELYMSMNDDQVYYIYKDQFQKLLVDFVKLMDDIKSFLDEALSNGLLTDSNKESIMSERDSNDQKRRLHEILGKKLPDGSRKFVSDLEKSNHKEILELLDDPSVYPMKFKPHGRVILINNVKFPVGSKYNEKLGSEKDVEGIRELFKAFNFDVQLYSNKTAEEMKRIIEKASQESTAREDCFVMFLMSHGVRGSIIGTDGKELSYSTINTILKESYELKDKPKLIYVNTCQAYFEKEDVAQYFNVADLHVTFATVPESFAYRSRKKGSLFIISLLKVYENNKSKCDISSLSVKINSQVSKECKEINMDQISSCYSTFKRKVILRATDSLFSFSH</sequence>
<dbReference type="Pfam" id="PF00656">
    <property type="entry name" value="Peptidase_C14"/>
    <property type="match status" value="2"/>
</dbReference>
<comment type="similarity">
    <text evidence="1 7">Belongs to the peptidase C14A family.</text>
</comment>